<gene>
    <name evidence="1" type="ORF">RPERSI_LOCUS21761</name>
</gene>
<reference evidence="1" key="1">
    <citation type="submission" date="2021-06" db="EMBL/GenBank/DDBJ databases">
        <authorList>
            <person name="Kallberg Y."/>
            <person name="Tangrot J."/>
            <person name="Rosling A."/>
        </authorList>
    </citation>
    <scope>NUCLEOTIDE SEQUENCE</scope>
    <source>
        <strain evidence="1">MA461A</strain>
    </source>
</reference>
<dbReference type="Proteomes" id="UP000789920">
    <property type="component" value="Unassembled WGS sequence"/>
</dbReference>
<dbReference type="EMBL" id="CAJVQC010064563">
    <property type="protein sequence ID" value="CAG8804664.1"/>
    <property type="molecule type" value="Genomic_DNA"/>
</dbReference>
<sequence>MLTDNIAQINKYRLALCLFIGVDEHRHLRLLVQALMSDETTSSYTWVLNNMMAATDNLLPSTIFSNCDTGLGPAIDATFSTMQYLYCIFHIIQNIKKKLARFLGSRYIEFLADFLVCRNTLFEEVFEQRFESL</sequence>
<accession>A0ACA9RRG5</accession>
<protein>
    <submittedName>
        <fullName evidence="1">7502_t:CDS:1</fullName>
    </submittedName>
</protein>
<evidence type="ECO:0000313" key="2">
    <source>
        <dbReference type="Proteomes" id="UP000789920"/>
    </source>
</evidence>
<evidence type="ECO:0000313" key="1">
    <source>
        <dbReference type="EMBL" id="CAG8804664.1"/>
    </source>
</evidence>
<feature type="non-terminal residue" evidence="1">
    <location>
        <position position="133"/>
    </location>
</feature>
<proteinExistence type="predicted"/>
<keyword evidence="2" id="KW-1185">Reference proteome</keyword>
<comment type="caution">
    <text evidence="1">The sequence shown here is derived from an EMBL/GenBank/DDBJ whole genome shotgun (WGS) entry which is preliminary data.</text>
</comment>
<name>A0ACA9RRG5_9GLOM</name>
<organism evidence="1 2">
    <name type="scientific">Racocetra persica</name>
    <dbReference type="NCBI Taxonomy" id="160502"/>
    <lineage>
        <taxon>Eukaryota</taxon>
        <taxon>Fungi</taxon>
        <taxon>Fungi incertae sedis</taxon>
        <taxon>Mucoromycota</taxon>
        <taxon>Glomeromycotina</taxon>
        <taxon>Glomeromycetes</taxon>
        <taxon>Diversisporales</taxon>
        <taxon>Gigasporaceae</taxon>
        <taxon>Racocetra</taxon>
    </lineage>
</organism>